<gene>
    <name evidence="1" type="ORF">BDM02DRAFT_3120176</name>
</gene>
<accession>A0ACB6Z7C2</accession>
<comment type="caution">
    <text evidence="1">The sequence shown here is derived from an EMBL/GenBank/DDBJ whole genome shotgun (WGS) entry which is preliminary data.</text>
</comment>
<proteinExistence type="predicted"/>
<reference evidence="1" key="1">
    <citation type="submission" date="2019-10" db="EMBL/GenBank/DDBJ databases">
        <authorList>
            <consortium name="DOE Joint Genome Institute"/>
            <person name="Kuo A."/>
            <person name="Miyauchi S."/>
            <person name="Kiss E."/>
            <person name="Drula E."/>
            <person name="Kohler A."/>
            <person name="Sanchez-Garcia M."/>
            <person name="Andreopoulos B."/>
            <person name="Barry K.W."/>
            <person name="Bonito G."/>
            <person name="Buee M."/>
            <person name="Carver A."/>
            <person name="Chen C."/>
            <person name="Cichocki N."/>
            <person name="Clum A."/>
            <person name="Culley D."/>
            <person name="Crous P.W."/>
            <person name="Fauchery L."/>
            <person name="Girlanda M."/>
            <person name="Hayes R."/>
            <person name="Keri Z."/>
            <person name="Labutti K."/>
            <person name="Lipzen A."/>
            <person name="Lombard V."/>
            <person name="Magnuson J."/>
            <person name="Maillard F."/>
            <person name="Morin E."/>
            <person name="Murat C."/>
            <person name="Nolan M."/>
            <person name="Ohm R."/>
            <person name="Pangilinan J."/>
            <person name="Pereira M."/>
            <person name="Perotto S."/>
            <person name="Peter M."/>
            <person name="Riley R."/>
            <person name="Sitrit Y."/>
            <person name="Stielow B."/>
            <person name="Szollosi G."/>
            <person name="Zifcakova L."/>
            <person name="Stursova M."/>
            <person name="Spatafora J.W."/>
            <person name="Tedersoo L."/>
            <person name="Vaario L.-M."/>
            <person name="Yamada A."/>
            <person name="Yan M."/>
            <person name="Wang P."/>
            <person name="Xu J."/>
            <person name="Bruns T."/>
            <person name="Baldrian P."/>
            <person name="Vilgalys R."/>
            <person name="Henrissat B."/>
            <person name="Grigoriev I.V."/>
            <person name="Hibbett D."/>
            <person name="Nagy L.G."/>
            <person name="Martin F.M."/>
        </authorList>
    </citation>
    <scope>NUCLEOTIDE SEQUENCE</scope>
    <source>
        <strain evidence="1">P2</strain>
    </source>
</reference>
<evidence type="ECO:0000313" key="1">
    <source>
        <dbReference type="EMBL" id="KAF9645493.1"/>
    </source>
</evidence>
<sequence length="469" mass="52733">MDFARDVMPESDDPSNPRLIPQELVDLIIDNLHTDKPALKTCSLVARAWVARSRYHLFHKVEILNHAQLDAWTRLFPYPGASIVADLVRRLYIDQPDMLEDVSRFSLEQFRNLVHFSLGNTSFRQATESGLRASAMDNIHLLPASLRGFHLGIKHIYTWHITSLCGHFQDLDDFSVHNYTLRPGHQGEGVALVSSPKFRGELRATIYRDPSALLDLLTTLPDGVKFSRVNLTLPFDTSWRVSVWLPSVAETLTSLHIDTTLRIFSRSPPRADAVIDLSPLLKLTTFCLRFKPTCVLPSAVALIIESAPSNISNIELTFVGSKPIREWLPLDGAIVALASRCSQAFQVRINGIEKGNEVRVLPQASSMGLLQVGWGGLKDSRRYLVRKGLEDFREALFVKQLGLPGEASLTRATDILPDRNITSIICNFGAIVSIDSLVSFLYHSRHLRPHISDLFTLICKYQDQFGFER</sequence>
<protein>
    <submittedName>
        <fullName evidence="1">Uncharacterized protein</fullName>
    </submittedName>
</protein>
<reference evidence="1" key="2">
    <citation type="journal article" date="2020" name="Nat. Commun.">
        <title>Large-scale genome sequencing of mycorrhizal fungi provides insights into the early evolution of symbiotic traits.</title>
        <authorList>
            <person name="Miyauchi S."/>
            <person name="Kiss E."/>
            <person name="Kuo A."/>
            <person name="Drula E."/>
            <person name="Kohler A."/>
            <person name="Sanchez-Garcia M."/>
            <person name="Morin E."/>
            <person name="Andreopoulos B."/>
            <person name="Barry K.W."/>
            <person name="Bonito G."/>
            <person name="Buee M."/>
            <person name="Carver A."/>
            <person name="Chen C."/>
            <person name="Cichocki N."/>
            <person name="Clum A."/>
            <person name="Culley D."/>
            <person name="Crous P.W."/>
            <person name="Fauchery L."/>
            <person name="Girlanda M."/>
            <person name="Hayes R.D."/>
            <person name="Keri Z."/>
            <person name="LaButti K."/>
            <person name="Lipzen A."/>
            <person name="Lombard V."/>
            <person name="Magnuson J."/>
            <person name="Maillard F."/>
            <person name="Murat C."/>
            <person name="Nolan M."/>
            <person name="Ohm R.A."/>
            <person name="Pangilinan J."/>
            <person name="Pereira M.F."/>
            <person name="Perotto S."/>
            <person name="Peter M."/>
            <person name="Pfister S."/>
            <person name="Riley R."/>
            <person name="Sitrit Y."/>
            <person name="Stielow J.B."/>
            <person name="Szollosi G."/>
            <person name="Zifcakova L."/>
            <person name="Stursova M."/>
            <person name="Spatafora J.W."/>
            <person name="Tedersoo L."/>
            <person name="Vaario L.M."/>
            <person name="Yamada A."/>
            <person name="Yan M."/>
            <person name="Wang P."/>
            <person name="Xu J."/>
            <person name="Bruns T."/>
            <person name="Baldrian P."/>
            <person name="Vilgalys R."/>
            <person name="Dunand C."/>
            <person name="Henrissat B."/>
            <person name="Grigoriev I.V."/>
            <person name="Hibbett D."/>
            <person name="Nagy L.G."/>
            <person name="Martin F.M."/>
        </authorList>
    </citation>
    <scope>NUCLEOTIDE SEQUENCE</scope>
    <source>
        <strain evidence="1">P2</strain>
    </source>
</reference>
<dbReference type="Proteomes" id="UP000886501">
    <property type="component" value="Unassembled WGS sequence"/>
</dbReference>
<keyword evidence="2" id="KW-1185">Reference proteome</keyword>
<organism evidence="1 2">
    <name type="scientific">Thelephora ganbajun</name>
    <name type="common">Ganba fungus</name>
    <dbReference type="NCBI Taxonomy" id="370292"/>
    <lineage>
        <taxon>Eukaryota</taxon>
        <taxon>Fungi</taxon>
        <taxon>Dikarya</taxon>
        <taxon>Basidiomycota</taxon>
        <taxon>Agaricomycotina</taxon>
        <taxon>Agaricomycetes</taxon>
        <taxon>Thelephorales</taxon>
        <taxon>Thelephoraceae</taxon>
        <taxon>Thelephora</taxon>
    </lineage>
</organism>
<dbReference type="EMBL" id="MU118089">
    <property type="protein sequence ID" value="KAF9645493.1"/>
    <property type="molecule type" value="Genomic_DNA"/>
</dbReference>
<evidence type="ECO:0000313" key="2">
    <source>
        <dbReference type="Proteomes" id="UP000886501"/>
    </source>
</evidence>
<name>A0ACB6Z7C2_THEGA</name>